<dbReference type="AlphaFoldDB" id="A0A3N7HMF6"/>
<sequence length="477" mass="50771">MSNWLESCRRAWTRSTRGLRLAPDDLLRDATYRRLWTSILISSFGGQVTMLALPLTAAVLLHASPTQMGLLTAMEIVPFVLFSLPSGVWLDRVRKLPVYVLGETSLAFIVASVPFAWWMGWLSMPWMYVVGFIIGTVYTTAGTAAQIVLTQVVARERLVEAHAKNALATSGAEVAGPGLAGALIKVVGAPLALLVDAGLLIISATILRGIAIHEERKVAAQAHFWRDLRAGVNFVRRQRLLVSLASVVGIWQMCHHAAIVVQILFATRTLGLSEQAVGLSYMGMGLGTIVASVLGNRISRKLGPGPCLVIGFAVCAAGWLLLAVAPANAYGVAAFAAMLLCFSAGAVLIFINFLALRQAVTPEPLLGRMTSTMRWLILIPAGPGALLGGWLGEHIGLRAALGFAGGTAALLAIVAWHHPVIRGVKVLPKPESADEWIGAEAEVRPMTTMDADEPPEVPVRPAVPAVEVIPEAPARVA</sequence>
<feature type="transmembrane region" description="Helical" evidence="6">
    <location>
        <begin position="68"/>
        <end position="90"/>
    </location>
</feature>
<proteinExistence type="predicted"/>
<comment type="subcellular location">
    <subcellularLocation>
        <location evidence="1">Cell membrane</location>
        <topology evidence="1">Multi-pass membrane protein</topology>
    </subcellularLocation>
</comment>
<dbReference type="PANTHER" id="PTHR23513:SF6">
    <property type="entry name" value="MAJOR FACILITATOR SUPERFAMILY ASSOCIATED DOMAIN-CONTAINING PROTEIN"/>
    <property type="match status" value="1"/>
</dbReference>
<evidence type="ECO:0000256" key="4">
    <source>
        <dbReference type="ARBA" id="ARBA00022989"/>
    </source>
</evidence>
<dbReference type="OrthoDB" id="9815525at2"/>
<evidence type="ECO:0000256" key="1">
    <source>
        <dbReference type="ARBA" id="ARBA00004651"/>
    </source>
</evidence>
<dbReference type="GO" id="GO:0005886">
    <property type="term" value="C:plasma membrane"/>
    <property type="evidence" value="ECO:0007669"/>
    <property type="project" value="UniProtKB-SubCell"/>
</dbReference>
<dbReference type="PANTHER" id="PTHR23513">
    <property type="entry name" value="INTEGRAL MEMBRANE EFFLUX PROTEIN-RELATED"/>
    <property type="match status" value="1"/>
</dbReference>
<reference evidence="7 8" key="2">
    <citation type="submission" date="2018-12" db="EMBL/GenBank/DDBJ databases">
        <title>Rhizobacter gummiphilus sp. nov., a rubber-degrading bacterium isolated from the soil of a botanical garden in Japan.</title>
        <authorList>
            <person name="Shunsuke S.S."/>
        </authorList>
    </citation>
    <scope>NUCLEOTIDE SEQUENCE [LARGE SCALE GENOMIC DNA]</scope>
    <source>
        <strain evidence="7 8">S-16</strain>
    </source>
</reference>
<dbReference type="Proteomes" id="UP000267464">
    <property type="component" value="Unassembled WGS sequence"/>
</dbReference>
<evidence type="ECO:0000256" key="6">
    <source>
        <dbReference type="SAM" id="Phobius"/>
    </source>
</evidence>
<feature type="transmembrane region" description="Helical" evidence="6">
    <location>
        <begin position="307"/>
        <end position="327"/>
    </location>
</feature>
<organism evidence="7 8">
    <name type="scientific">Piscinibacter terrae</name>
    <dbReference type="NCBI Taxonomy" id="2496871"/>
    <lineage>
        <taxon>Bacteria</taxon>
        <taxon>Pseudomonadati</taxon>
        <taxon>Pseudomonadota</taxon>
        <taxon>Betaproteobacteria</taxon>
        <taxon>Burkholderiales</taxon>
        <taxon>Sphaerotilaceae</taxon>
        <taxon>Piscinibacter</taxon>
    </lineage>
</organism>
<dbReference type="EMBL" id="QUSW01000005">
    <property type="protein sequence ID" value="RQP23300.1"/>
    <property type="molecule type" value="Genomic_DNA"/>
</dbReference>
<accession>A0A3N7HMF6</accession>
<dbReference type="CDD" id="cd06173">
    <property type="entry name" value="MFS_MefA_like"/>
    <property type="match status" value="1"/>
</dbReference>
<dbReference type="GO" id="GO:0022857">
    <property type="term" value="F:transmembrane transporter activity"/>
    <property type="evidence" value="ECO:0007669"/>
    <property type="project" value="InterPro"/>
</dbReference>
<feature type="transmembrane region" description="Helical" evidence="6">
    <location>
        <begin position="375"/>
        <end position="391"/>
    </location>
</feature>
<keyword evidence="3 6" id="KW-0812">Transmembrane</keyword>
<feature type="transmembrane region" description="Helical" evidence="6">
    <location>
        <begin position="333"/>
        <end position="355"/>
    </location>
</feature>
<evidence type="ECO:0000256" key="3">
    <source>
        <dbReference type="ARBA" id="ARBA00022692"/>
    </source>
</evidence>
<evidence type="ECO:0000313" key="8">
    <source>
        <dbReference type="Proteomes" id="UP000267464"/>
    </source>
</evidence>
<feature type="transmembrane region" description="Helical" evidence="6">
    <location>
        <begin position="277"/>
        <end position="295"/>
    </location>
</feature>
<feature type="transmembrane region" description="Helical" evidence="6">
    <location>
        <begin position="397"/>
        <end position="416"/>
    </location>
</feature>
<dbReference type="InterPro" id="IPR036259">
    <property type="entry name" value="MFS_trans_sf"/>
</dbReference>
<dbReference type="InterPro" id="IPR011701">
    <property type="entry name" value="MFS"/>
</dbReference>
<keyword evidence="5 6" id="KW-0472">Membrane</keyword>
<gene>
    <name evidence="7" type="ORF">DZC73_19555</name>
</gene>
<keyword evidence="2" id="KW-1003">Cell membrane</keyword>
<dbReference type="SUPFAM" id="SSF103473">
    <property type="entry name" value="MFS general substrate transporter"/>
    <property type="match status" value="1"/>
</dbReference>
<evidence type="ECO:0000313" key="7">
    <source>
        <dbReference type="EMBL" id="RQP23300.1"/>
    </source>
</evidence>
<feature type="transmembrane region" description="Helical" evidence="6">
    <location>
        <begin position="35"/>
        <end position="61"/>
    </location>
</feature>
<feature type="transmembrane region" description="Helical" evidence="6">
    <location>
        <begin position="240"/>
        <end position="265"/>
    </location>
</feature>
<feature type="transmembrane region" description="Helical" evidence="6">
    <location>
        <begin position="126"/>
        <end position="149"/>
    </location>
</feature>
<name>A0A3N7HMF6_9BURK</name>
<dbReference type="RefSeq" id="WP_124542051.1">
    <property type="nucleotide sequence ID" value="NZ_QUSW01000005.1"/>
</dbReference>
<protein>
    <submittedName>
        <fullName evidence="7">MFS transporter</fullName>
    </submittedName>
</protein>
<feature type="transmembrane region" description="Helical" evidence="6">
    <location>
        <begin position="96"/>
        <end position="119"/>
    </location>
</feature>
<keyword evidence="4 6" id="KW-1133">Transmembrane helix</keyword>
<dbReference type="Gene3D" id="1.20.1250.20">
    <property type="entry name" value="MFS general substrate transporter like domains"/>
    <property type="match status" value="1"/>
</dbReference>
<evidence type="ECO:0000256" key="5">
    <source>
        <dbReference type="ARBA" id="ARBA00023136"/>
    </source>
</evidence>
<comment type="caution">
    <text evidence="7">The sequence shown here is derived from an EMBL/GenBank/DDBJ whole genome shotgun (WGS) entry which is preliminary data.</text>
</comment>
<dbReference type="Pfam" id="PF07690">
    <property type="entry name" value="MFS_1"/>
    <property type="match status" value="1"/>
</dbReference>
<keyword evidence="8" id="KW-1185">Reference proteome</keyword>
<evidence type="ECO:0000256" key="2">
    <source>
        <dbReference type="ARBA" id="ARBA00022475"/>
    </source>
</evidence>
<reference evidence="7 8" key="1">
    <citation type="submission" date="2018-08" db="EMBL/GenBank/DDBJ databases">
        <authorList>
            <person name="Khan S.A."/>
            <person name="Jeon C.O."/>
            <person name="Chun B.H."/>
            <person name="Jeong S.E."/>
        </authorList>
    </citation>
    <scope>NUCLEOTIDE SEQUENCE [LARGE SCALE GENOMIC DNA]</scope>
    <source>
        <strain evidence="7 8">S-16</strain>
    </source>
</reference>